<dbReference type="Pfam" id="PF00324">
    <property type="entry name" value="AA_permease"/>
    <property type="match status" value="1"/>
</dbReference>
<evidence type="ECO:0000313" key="7">
    <source>
        <dbReference type="EMBL" id="AEB94892.1"/>
    </source>
</evidence>
<dbReference type="Gene3D" id="1.20.1740.10">
    <property type="entry name" value="Amino acid/polyamine transporter I"/>
    <property type="match status" value="1"/>
</dbReference>
<protein>
    <submittedName>
        <fullName evidence="7">Amino acid permease-associated region</fullName>
    </submittedName>
</protein>
<dbReference type="GO" id="GO:0055085">
    <property type="term" value="P:transmembrane transport"/>
    <property type="evidence" value="ECO:0007669"/>
    <property type="project" value="InterPro"/>
</dbReference>
<dbReference type="InterPro" id="IPR004841">
    <property type="entry name" value="AA-permease/SLC12A_dom"/>
</dbReference>
<dbReference type="GeneID" id="10492978"/>
<dbReference type="AlphaFoldDB" id="F4G203"/>
<organism evidence="7 8">
    <name type="scientific">Metallosphaera cuprina (strain Ar-4)</name>
    <dbReference type="NCBI Taxonomy" id="1006006"/>
    <lineage>
        <taxon>Archaea</taxon>
        <taxon>Thermoproteota</taxon>
        <taxon>Thermoprotei</taxon>
        <taxon>Sulfolobales</taxon>
        <taxon>Sulfolobaceae</taxon>
        <taxon>Metallosphaera</taxon>
    </lineage>
</organism>
<comment type="subcellular location">
    <subcellularLocation>
        <location evidence="1">Membrane</location>
        <topology evidence="1">Multi-pass membrane protein</topology>
    </subcellularLocation>
</comment>
<keyword evidence="8" id="KW-1185">Reference proteome</keyword>
<proteinExistence type="predicted"/>
<dbReference type="Proteomes" id="UP000007812">
    <property type="component" value="Chromosome"/>
</dbReference>
<dbReference type="eggNOG" id="arCOG03654">
    <property type="taxonomic scope" value="Archaea"/>
</dbReference>
<dbReference type="OrthoDB" id="43026at2157"/>
<evidence type="ECO:0000259" key="6">
    <source>
        <dbReference type="Pfam" id="PF00324"/>
    </source>
</evidence>
<feature type="transmembrane region" description="Helical" evidence="5">
    <location>
        <begin position="177"/>
        <end position="197"/>
    </location>
</feature>
<dbReference type="PATRIC" id="fig|1006006.8.peg.786"/>
<dbReference type="RefSeq" id="WP_013737390.1">
    <property type="nucleotide sequence ID" value="NC_015435.1"/>
</dbReference>
<gene>
    <name evidence="7" type="ordered locus">Mcup_0787</name>
</gene>
<dbReference type="KEGG" id="mcn:Mcup_0787"/>
<feature type="domain" description="Amino acid permease/ SLC12A" evidence="6">
    <location>
        <begin position="36"/>
        <end position="389"/>
    </location>
</feature>
<keyword evidence="4 5" id="KW-0472">Membrane</keyword>
<dbReference type="GO" id="GO:0016020">
    <property type="term" value="C:membrane"/>
    <property type="evidence" value="ECO:0007669"/>
    <property type="project" value="UniProtKB-SubCell"/>
</dbReference>
<feature type="transmembrane region" description="Helical" evidence="5">
    <location>
        <begin position="218"/>
        <end position="235"/>
    </location>
</feature>
<dbReference type="PANTHER" id="PTHR42770">
    <property type="entry name" value="AMINO ACID TRANSPORTER-RELATED"/>
    <property type="match status" value="1"/>
</dbReference>
<evidence type="ECO:0000256" key="4">
    <source>
        <dbReference type="ARBA" id="ARBA00023136"/>
    </source>
</evidence>
<feature type="transmembrane region" description="Helical" evidence="5">
    <location>
        <begin position="84"/>
        <end position="111"/>
    </location>
</feature>
<dbReference type="PANTHER" id="PTHR42770:SF11">
    <property type="entry name" value="INNER MEMBRANE TRANSPORT PROTEIN YBAT"/>
    <property type="match status" value="1"/>
</dbReference>
<evidence type="ECO:0000256" key="2">
    <source>
        <dbReference type="ARBA" id="ARBA00022692"/>
    </source>
</evidence>
<name>F4G203_METCR</name>
<feature type="transmembrane region" description="Helical" evidence="5">
    <location>
        <begin position="370"/>
        <end position="389"/>
    </location>
</feature>
<feature type="transmembrane region" description="Helical" evidence="5">
    <location>
        <begin position="145"/>
        <end position="165"/>
    </location>
</feature>
<evidence type="ECO:0000256" key="5">
    <source>
        <dbReference type="SAM" id="Phobius"/>
    </source>
</evidence>
<feature type="transmembrane region" description="Helical" evidence="5">
    <location>
        <begin position="40"/>
        <end position="63"/>
    </location>
</feature>
<dbReference type="EMBL" id="CP002656">
    <property type="protein sequence ID" value="AEB94892.1"/>
    <property type="molecule type" value="Genomic_DNA"/>
</dbReference>
<feature type="transmembrane region" description="Helical" evidence="5">
    <location>
        <begin position="12"/>
        <end position="34"/>
    </location>
</feature>
<dbReference type="STRING" id="1006006.Mcup_0787"/>
<dbReference type="InterPro" id="IPR050367">
    <property type="entry name" value="APC_superfamily"/>
</dbReference>
<evidence type="ECO:0000256" key="1">
    <source>
        <dbReference type="ARBA" id="ARBA00004141"/>
    </source>
</evidence>
<sequence>MSEKPRITAVEAFFLSFGGQSPFISLIAFGTIMISYVGRYAGFSMLMTTLLVMINASVVYSLSRRFKKGSGYYTYALHSLTDNLGITTGWIYILYSLSYGGTLMIGGVYLLNLLTGFNSFYLTLIISILAAALVIGGIKISAKYAVVVGVLEILLIVGLSLYFLYRSAFTFYNPVPSHVPVNLAEAILFGIGIPSGYSTVVSYPEEIENAAKNISRTSILVPLLGGGLSSLFFYSLGEMKISGSLVGLILSDFGIIGAIVVSMVAVSDAMLGGIAYILASSRTVYNMSKNGHLVKFLSVEFKGQPKIAEIAVSLVAISVLAFLSSRFSPFVVLELIGGISGMSNLYIHMAAGVSLARIGRKKIVKHIHEMVFSIGSLIFSSWILLISMIQLEKYVVYFFLGWIILGFLIAESLEMMGEDE</sequence>
<evidence type="ECO:0000256" key="3">
    <source>
        <dbReference type="ARBA" id="ARBA00022989"/>
    </source>
</evidence>
<keyword evidence="3 5" id="KW-1133">Transmembrane helix</keyword>
<keyword evidence="2 5" id="KW-0812">Transmembrane</keyword>
<dbReference type="PIRSF" id="PIRSF006060">
    <property type="entry name" value="AA_transporter"/>
    <property type="match status" value="1"/>
</dbReference>
<feature type="transmembrane region" description="Helical" evidence="5">
    <location>
        <begin position="335"/>
        <end position="358"/>
    </location>
</feature>
<reference evidence="7 8" key="1">
    <citation type="journal article" date="2011" name="J. Bacteriol.">
        <title>Complete genome sequence of Metallosphaera cuprina, a metal sulfide-oxidizing archaeon from a hot spring.</title>
        <authorList>
            <person name="Liu L.J."/>
            <person name="You X.Y."/>
            <person name="Zheng H."/>
            <person name="Wang S."/>
            <person name="Jiang C.Y."/>
            <person name="Liu S.J."/>
        </authorList>
    </citation>
    <scope>NUCLEOTIDE SEQUENCE [LARGE SCALE GENOMIC DNA]</scope>
    <source>
        <strain evidence="7 8">Ar-4</strain>
    </source>
</reference>
<feature type="transmembrane region" description="Helical" evidence="5">
    <location>
        <begin position="255"/>
        <end position="279"/>
    </location>
</feature>
<feature type="transmembrane region" description="Helical" evidence="5">
    <location>
        <begin position="395"/>
        <end position="413"/>
    </location>
</feature>
<feature type="transmembrane region" description="Helical" evidence="5">
    <location>
        <begin position="117"/>
        <end position="138"/>
    </location>
</feature>
<evidence type="ECO:0000313" key="8">
    <source>
        <dbReference type="Proteomes" id="UP000007812"/>
    </source>
</evidence>
<dbReference type="HOGENOM" id="CLU_031607_0_0_2"/>
<accession>F4G203</accession>